<dbReference type="AlphaFoldDB" id="A0A0C3G135"/>
<reference evidence="2" key="2">
    <citation type="submission" date="2015-01" db="EMBL/GenBank/DDBJ databases">
        <title>Evolutionary Origins and Diversification of the Mycorrhizal Mutualists.</title>
        <authorList>
            <consortium name="DOE Joint Genome Institute"/>
            <consortium name="Mycorrhizal Genomics Consortium"/>
            <person name="Kohler A."/>
            <person name="Kuo A."/>
            <person name="Nagy L.G."/>
            <person name="Floudas D."/>
            <person name="Copeland A."/>
            <person name="Barry K.W."/>
            <person name="Cichocki N."/>
            <person name="Veneault-Fourrey C."/>
            <person name="LaButti K."/>
            <person name="Lindquist E.A."/>
            <person name="Lipzen A."/>
            <person name="Lundell T."/>
            <person name="Morin E."/>
            <person name="Murat C."/>
            <person name="Riley R."/>
            <person name="Ohm R."/>
            <person name="Sun H."/>
            <person name="Tunlid A."/>
            <person name="Henrissat B."/>
            <person name="Grigoriev I.V."/>
            <person name="Hibbett D.S."/>
            <person name="Martin F."/>
        </authorList>
    </citation>
    <scope>NUCLEOTIDE SEQUENCE [LARGE SCALE GENOMIC DNA]</scope>
    <source>
        <strain evidence="2">F 1598</strain>
    </source>
</reference>
<feature type="non-terminal residue" evidence="1">
    <location>
        <position position="497"/>
    </location>
</feature>
<dbReference type="InterPro" id="IPR015943">
    <property type="entry name" value="WD40/YVTN_repeat-like_dom_sf"/>
</dbReference>
<dbReference type="Gene3D" id="2.130.10.10">
    <property type="entry name" value="YVTN repeat-like/Quinoprotein amine dehydrogenase"/>
    <property type="match status" value="2"/>
</dbReference>
<dbReference type="SUPFAM" id="SSF82171">
    <property type="entry name" value="DPP6 N-terminal domain-like"/>
    <property type="match status" value="1"/>
</dbReference>
<dbReference type="STRING" id="765440.A0A0C3G135"/>
<proteinExistence type="predicted"/>
<sequence length="497" mass="56246">MDDLKQDICAVDDPTKFNSDIVDLDERLIKHLPEHLRYACRSWHWHLTDIAESNDVYNQATGFLFTHLLHWIEVMSLLDDINGVFLGLEYMQSWLQNHSNREPGVGHLVDDTLLLMHRFHEPIRRASAHVYYSAIPLTPPSSMIFEVYAPKLKNIPKLISGDVLPATSKDIRLPSSTVSFSLDRSWVACADPRGGVEIRDVATGILIHGPLSGPNEDFTSIDFSHDGTRFCASNESCVVVWDATTYEIMGAPIQLTSPGNVRLWEDTVIVLSWDNQVSIWEIETGTLVVNYAITVDNEYAYAVDLQGTYLVMPTPEQTIRIIYATTGDDITKEYTHGRIIKEAFFSPDNTRVFCLYHDDSHVTILDVHSGRIIGDSINVDRDDFDQSRITFSPKGKRFVAVKGRSATIYNVDTGKLMHGPFEREYELAGADLSIEETRLLIWDGGRIFEVLDVPSGNVVATGERHDWQGFNLLSRHGDHVITYPRYPDKDMVITIFD</sequence>
<protein>
    <submittedName>
        <fullName evidence="1">Uncharacterized protein</fullName>
    </submittedName>
</protein>
<dbReference type="Proteomes" id="UP000054166">
    <property type="component" value="Unassembled WGS sequence"/>
</dbReference>
<organism evidence="1 2">
    <name type="scientific">Piloderma croceum (strain F 1598)</name>
    <dbReference type="NCBI Taxonomy" id="765440"/>
    <lineage>
        <taxon>Eukaryota</taxon>
        <taxon>Fungi</taxon>
        <taxon>Dikarya</taxon>
        <taxon>Basidiomycota</taxon>
        <taxon>Agaricomycotina</taxon>
        <taxon>Agaricomycetes</taxon>
        <taxon>Agaricomycetidae</taxon>
        <taxon>Atheliales</taxon>
        <taxon>Atheliaceae</taxon>
        <taxon>Piloderma</taxon>
    </lineage>
</organism>
<reference evidence="1 2" key="1">
    <citation type="submission" date="2014-04" db="EMBL/GenBank/DDBJ databases">
        <authorList>
            <consortium name="DOE Joint Genome Institute"/>
            <person name="Kuo A."/>
            <person name="Tarkka M."/>
            <person name="Buscot F."/>
            <person name="Kohler A."/>
            <person name="Nagy L.G."/>
            <person name="Floudas D."/>
            <person name="Copeland A."/>
            <person name="Barry K.W."/>
            <person name="Cichocki N."/>
            <person name="Veneault-Fourrey C."/>
            <person name="LaButti K."/>
            <person name="Lindquist E.A."/>
            <person name="Lipzen A."/>
            <person name="Lundell T."/>
            <person name="Morin E."/>
            <person name="Murat C."/>
            <person name="Sun H."/>
            <person name="Tunlid A."/>
            <person name="Henrissat B."/>
            <person name="Grigoriev I.V."/>
            <person name="Hibbett D.S."/>
            <person name="Martin F."/>
            <person name="Nordberg H.P."/>
            <person name="Cantor M.N."/>
            <person name="Hua S.X."/>
        </authorList>
    </citation>
    <scope>NUCLEOTIDE SEQUENCE [LARGE SCALE GENOMIC DNA]</scope>
    <source>
        <strain evidence="1 2">F 1598</strain>
    </source>
</reference>
<dbReference type="InParanoid" id="A0A0C3G135"/>
<evidence type="ECO:0000313" key="1">
    <source>
        <dbReference type="EMBL" id="KIM84421.1"/>
    </source>
</evidence>
<dbReference type="EMBL" id="KN832987">
    <property type="protein sequence ID" value="KIM84421.1"/>
    <property type="molecule type" value="Genomic_DNA"/>
</dbReference>
<evidence type="ECO:0000313" key="2">
    <source>
        <dbReference type="Proteomes" id="UP000054166"/>
    </source>
</evidence>
<accession>A0A0C3G135</accession>
<name>A0A0C3G135_PILCF</name>
<gene>
    <name evidence="1" type="ORF">PILCRDRAFT_6095</name>
</gene>
<dbReference type="HOGENOM" id="CLU_549310_0_0_1"/>
<keyword evidence="2" id="KW-1185">Reference proteome</keyword>